<dbReference type="InterPro" id="IPR020806">
    <property type="entry name" value="PKS_PP-bd"/>
</dbReference>
<dbReference type="CDD" id="cd12114">
    <property type="entry name" value="A_NRPS_TlmIV_like"/>
    <property type="match status" value="1"/>
</dbReference>
<protein>
    <submittedName>
        <fullName evidence="10">Amino acid adenylation domain-containing protein</fullName>
    </submittedName>
</protein>
<dbReference type="SUPFAM" id="SSF47336">
    <property type="entry name" value="ACP-like"/>
    <property type="match status" value="1"/>
</dbReference>
<sequence length="1883" mass="210337">MYELVNRIKASNMSIWVEADVLKLAFSGEKPCSELLDEIKANKPALLELLQRNKVASKYDFWEREILGLLSKPKVLSFSQERMLFIEQFEQGTDAYHIPYVFELDEDVDLSALDRAFQFMAARHPVLNSVYLSDEQDRPYVHYLNEAISIVVKVLPEGSSLKQTLEFEIARPFDLTTEPPMRLIRYNDAEKKHLLVIWHHIAFDGWSTDVFLNELALAYQAYCSGQCPDLEELELDFSDYALWQRQHLQGKNLDKQLGYWTKQLADVENLALPTDRPRPPRVDYHGLDVVFTFNEGLSQQLRALARERDTTLYTVLLSGFYATLAMLSGQNNVVVGTPSDNRQSPQVANLIGYFVNTLPLRADVSLAKSVKAFIAEVHQTVLDAKGHQELPFEQIVEALNVERDMSRHPVFQVMFAVQSFGDKGLKENPLPFKQAKFDDVRSKATPAKFDLSMYLDDSEREIWGNINFATSLFDETSIHRFIEVFIRVLNGFVENSHQALGQIDVLSEKEKQLLLNDWNQTQAAYPLRNLFEGFFEQVLKQPNAIAVISSEGNYSYQEVNQHVLSLTQALMQYGVQRGELIGLLTEKSERQVVATLGVMAVGAAYLPLNVAWPASRLHDVLQAGGVSRLIISKAQYHHLQVSEAPQQNGEQHWLNAYQLIIVDDEISAPTPENWQHSLPSVQPSELAYVIFTSGSTGKPKGVVISHDGAMNTIEAVNQAFDVQKHDRVLALSDLSFDLSVYDLFGTLAAGAAIVFPEQTDVQSPGRWVELVEAHQVTLWNSVPQLAQLLVEEAEHIPNKLRSLRVVLMSGDWIPLQLPEQLKSLIPDVSPISLGGATEGSIWSIWYPIEDVKPDWTSIPYGLAMPNQSMWVLNEFGGHCPVGATGEIHIGGIGVAKGYYNDPVRSDAQFFEHSSLGRLYRTGDLGSWNQNGYIEFKGRKDFQVKVRGYRVELGEIETVLCQQSSVKQAVVIDVERNGVKTLAAYVVPECKGSDDFEHLKAVAAEKLPEYMVPSTYTPIEDVPLTANGKLDRKALPEPVWQSIEAFTPPNSPLEQLLAETWQDVLSLESVGTHDNFFHIGGNSVAAIRMISMLNRAISERGEFEQIRKLTVTDLFRYPNIAGLAIYLEGDSEREHSGLLHCLKGGRSKEKQLICVPYGGGSPIAYQPLASCLPDDFSLHALNFPGHDFAQSDEPLMPLPEIAEKCVEEILAGIEGDVYLFGHCVGGALTLDIARRLEFQGRQVHRVFLGATFPFPRLPFAALESLRKWIPFDRLVSNRLRFESILSLGGFSESIAEDELDFMMTAMRQDVSDAEDFYTKANLFPEQYQIQAPILSIYGDKDKSTEFFEERHQDWQAFSNDVDMDVLPDAGHFFIKHQAHELSGILDNQIAKWQSNQRESTKGGLTETASPKNHERFSFSSWLRGQRAEQEANPSLTLFFVIVFGQFMSMLGTGVTAFALGTWVYLQTGSVTEFAYISVFALLPGILMLPLAGALVDRWDRRIILMLSDTISVSGTLFIFLMMATGELQIWQIYTVVAISSIGQAFQRPAYIATIAQLVPKRYLGRANGLAQLASSSSQVIAVFAGGYLFLQIGLKNVLMLDIAAFSVAFTTLLLIRFPNCMFKKRELPLVQEIMEGWQYILQRREMVAMVVFFAVYNFAFSAIAVLGTPLILSVGEADLLGRVLAFDGIGQLAGGLLMGIWGGTKLRAHGMIGFTTMTGISMMIAGLTAQQFFLMLGFFGIGMSLALVNAHWQCLIQVKVGLELQGRVIATNQMMSWSMMPLAYFGISYIAEHVMEPFVYGDSAIAVLISSIMGEREGLGVGLLLTGLGAFAVLWSIASLLYRPLRLMEKRLPDAVPLPRHSEFSSTEQPKGSVEVSNTTLELG</sequence>
<dbReference type="Pfam" id="PF00975">
    <property type="entry name" value="Thioesterase"/>
    <property type="match status" value="1"/>
</dbReference>
<dbReference type="SMART" id="SM00823">
    <property type="entry name" value="PKS_PP"/>
    <property type="match status" value="1"/>
</dbReference>
<dbReference type="Gene3D" id="3.40.50.12780">
    <property type="entry name" value="N-terminal domain of ligase-like"/>
    <property type="match status" value="1"/>
</dbReference>
<dbReference type="CDD" id="cd19531">
    <property type="entry name" value="LCL_NRPS-like"/>
    <property type="match status" value="1"/>
</dbReference>
<evidence type="ECO:0000259" key="9">
    <source>
        <dbReference type="PROSITE" id="PS50075"/>
    </source>
</evidence>
<evidence type="ECO:0000256" key="8">
    <source>
        <dbReference type="SAM" id="Phobius"/>
    </source>
</evidence>
<feature type="transmembrane region" description="Helical" evidence="8">
    <location>
        <begin position="1565"/>
        <end position="1589"/>
    </location>
</feature>
<dbReference type="InterPro" id="IPR009081">
    <property type="entry name" value="PP-bd_ACP"/>
</dbReference>
<dbReference type="InterPro" id="IPR036259">
    <property type="entry name" value="MFS_trans_sf"/>
</dbReference>
<proteinExistence type="predicted"/>
<evidence type="ECO:0000256" key="2">
    <source>
        <dbReference type="ARBA" id="ARBA00022450"/>
    </source>
</evidence>
<accession>A0A1T4U954</accession>
<evidence type="ECO:0000313" key="11">
    <source>
        <dbReference type="Proteomes" id="UP000190162"/>
    </source>
</evidence>
<dbReference type="InterPro" id="IPR025110">
    <property type="entry name" value="AMP-bd_C"/>
</dbReference>
<dbReference type="Gene3D" id="1.10.1200.10">
    <property type="entry name" value="ACP-like"/>
    <property type="match status" value="1"/>
</dbReference>
<dbReference type="PROSITE" id="PS00455">
    <property type="entry name" value="AMP_BINDING"/>
    <property type="match status" value="1"/>
</dbReference>
<dbReference type="GO" id="GO:0031177">
    <property type="term" value="F:phosphopantetheine binding"/>
    <property type="evidence" value="ECO:0007669"/>
    <property type="project" value="InterPro"/>
</dbReference>
<dbReference type="InterPro" id="IPR011701">
    <property type="entry name" value="MFS"/>
</dbReference>
<dbReference type="Gene3D" id="1.20.1250.20">
    <property type="entry name" value="MFS general substrate transporter like domains"/>
    <property type="match status" value="1"/>
</dbReference>
<feature type="transmembrane region" description="Helical" evidence="8">
    <location>
        <begin position="1707"/>
        <end position="1725"/>
    </location>
</feature>
<dbReference type="InterPro" id="IPR001242">
    <property type="entry name" value="Condensation_dom"/>
</dbReference>
<name>A0A1T4U954_9GAMM</name>
<evidence type="ECO:0000256" key="3">
    <source>
        <dbReference type="ARBA" id="ARBA00022553"/>
    </source>
</evidence>
<feature type="transmembrane region" description="Helical" evidence="8">
    <location>
        <begin position="1472"/>
        <end position="1494"/>
    </location>
</feature>
<comment type="cofactor">
    <cofactor evidence="1">
        <name>pantetheine 4'-phosphate</name>
        <dbReference type="ChEBI" id="CHEBI:47942"/>
    </cofactor>
</comment>
<dbReference type="GO" id="GO:0043041">
    <property type="term" value="P:amino acid activation for nonribosomal peptide biosynthetic process"/>
    <property type="evidence" value="ECO:0007669"/>
    <property type="project" value="TreeGrafter"/>
</dbReference>
<evidence type="ECO:0000256" key="7">
    <source>
        <dbReference type="SAM" id="MobiDB-lite"/>
    </source>
</evidence>
<dbReference type="OrthoDB" id="9757559at2"/>
<feature type="transmembrane region" description="Helical" evidence="8">
    <location>
        <begin position="1678"/>
        <end position="1700"/>
    </location>
</feature>
<feature type="compositionally biased region" description="Polar residues" evidence="7">
    <location>
        <begin position="1863"/>
        <end position="1883"/>
    </location>
</feature>
<dbReference type="NCBIfam" id="TIGR01733">
    <property type="entry name" value="AA-adenyl-dom"/>
    <property type="match status" value="1"/>
</dbReference>
<dbReference type="InterPro" id="IPR020845">
    <property type="entry name" value="AMP-binding_CS"/>
</dbReference>
<dbReference type="SUPFAM" id="SSF56801">
    <property type="entry name" value="Acetyl-CoA synthetase-like"/>
    <property type="match status" value="1"/>
</dbReference>
<dbReference type="InterPro" id="IPR036736">
    <property type="entry name" value="ACP-like_sf"/>
</dbReference>
<dbReference type="Pfam" id="PF07690">
    <property type="entry name" value="MFS_1"/>
    <property type="match status" value="1"/>
</dbReference>
<evidence type="ECO:0000256" key="5">
    <source>
        <dbReference type="ARBA" id="ARBA00022989"/>
    </source>
</evidence>
<keyword evidence="4 8" id="KW-0812">Transmembrane</keyword>
<dbReference type="InterPro" id="IPR006162">
    <property type="entry name" value="Ppantetheine_attach_site"/>
</dbReference>
<dbReference type="PROSITE" id="PS00012">
    <property type="entry name" value="PHOSPHOPANTETHEINE"/>
    <property type="match status" value="1"/>
</dbReference>
<dbReference type="InterPro" id="IPR001031">
    <property type="entry name" value="Thioesterase"/>
</dbReference>
<feature type="transmembrane region" description="Helical" evidence="8">
    <location>
        <begin position="1772"/>
        <end position="1790"/>
    </location>
</feature>
<organism evidence="10 11">
    <name type="scientific">Enterovibrio nigricans DSM 22720</name>
    <dbReference type="NCBI Taxonomy" id="1121868"/>
    <lineage>
        <taxon>Bacteria</taxon>
        <taxon>Pseudomonadati</taxon>
        <taxon>Pseudomonadota</taxon>
        <taxon>Gammaproteobacteria</taxon>
        <taxon>Vibrionales</taxon>
        <taxon>Vibrionaceae</taxon>
        <taxon>Enterovibrio</taxon>
    </lineage>
</organism>
<dbReference type="EMBL" id="FUXU01000008">
    <property type="protein sequence ID" value="SKA49285.1"/>
    <property type="molecule type" value="Genomic_DNA"/>
</dbReference>
<gene>
    <name evidence="10" type="ORF">SAMN02745132_01090</name>
</gene>
<dbReference type="GO" id="GO:0005829">
    <property type="term" value="C:cytosol"/>
    <property type="evidence" value="ECO:0007669"/>
    <property type="project" value="TreeGrafter"/>
</dbReference>
<keyword evidence="11" id="KW-1185">Reference proteome</keyword>
<dbReference type="SUPFAM" id="SSF53474">
    <property type="entry name" value="alpha/beta-Hydrolases"/>
    <property type="match status" value="1"/>
</dbReference>
<keyword evidence="5 8" id="KW-1133">Transmembrane helix</keyword>
<dbReference type="Pfam" id="PF00550">
    <property type="entry name" value="PP-binding"/>
    <property type="match status" value="1"/>
</dbReference>
<dbReference type="Pfam" id="PF13193">
    <property type="entry name" value="AMP-binding_C"/>
    <property type="match status" value="1"/>
</dbReference>
<dbReference type="SUPFAM" id="SSF103473">
    <property type="entry name" value="MFS general substrate transporter"/>
    <property type="match status" value="1"/>
</dbReference>
<dbReference type="Proteomes" id="UP000190162">
    <property type="component" value="Unassembled WGS sequence"/>
</dbReference>
<feature type="domain" description="Carrier" evidence="9">
    <location>
        <begin position="1047"/>
        <end position="1130"/>
    </location>
</feature>
<dbReference type="GO" id="GO:0009239">
    <property type="term" value="P:enterobactin biosynthetic process"/>
    <property type="evidence" value="ECO:0007669"/>
    <property type="project" value="TreeGrafter"/>
</dbReference>
<dbReference type="PANTHER" id="PTHR45527:SF1">
    <property type="entry name" value="FATTY ACID SYNTHASE"/>
    <property type="match status" value="1"/>
</dbReference>
<evidence type="ECO:0000256" key="6">
    <source>
        <dbReference type="ARBA" id="ARBA00023136"/>
    </source>
</evidence>
<dbReference type="PROSITE" id="PS50075">
    <property type="entry name" value="CARRIER"/>
    <property type="match status" value="1"/>
</dbReference>
<dbReference type="GO" id="GO:0009366">
    <property type="term" value="C:enterobactin synthetase complex"/>
    <property type="evidence" value="ECO:0007669"/>
    <property type="project" value="TreeGrafter"/>
</dbReference>
<feature type="transmembrane region" description="Helical" evidence="8">
    <location>
        <begin position="1595"/>
        <end position="1614"/>
    </location>
</feature>
<dbReference type="InterPro" id="IPR010071">
    <property type="entry name" value="AA_adenyl_dom"/>
</dbReference>
<dbReference type="CDD" id="cd06173">
    <property type="entry name" value="MFS_MefA_like"/>
    <property type="match status" value="1"/>
</dbReference>
<reference evidence="11" key="1">
    <citation type="submission" date="2017-02" db="EMBL/GenBank/DDBJ databases">
        <authorList>
            <person name="Varghese N."/>
            <person name="Submissions S."/>
        </authorList>
    </citation>
    <scope>NUCLEOTIDE SEQUENCE [LARGE SCALE GENOMIC DNA]</scope>
    <source>
        <strain evidence="11">DSM 22720</strain>
    </source>
</reference>
<keyword evidence="6 8" id="KW-0472">Membrane</keyword>
<dbReference type="RefSeq" id="WP_078751543.1">
    <property type="nucleotide sequence ID" value="NZ_FUXU01000008.1"/>
</dbReference>
<dbReference type="InterPro" id="IPR029058">
    <property type="entry name" value="AB_hydrolase_fold"/>
</dbReference>
<keyword evidence="3" id="KW-0597">Phosphoprotein</keyword>
<dbReference type="InterPro" id="IPR045851">
    <property type="entry name" value="AMP-bd_C_sf"/>
</dbReference>
<dbReference type="InterPro" id="IPR000873">
    <property type="entry name" value="AMP-dep_synth/lig_dom"/>
</dbReference>
<dbReference type="Pfam" id="PF00668">
    <property type="entry name" value="Condensation"/>
    <property type="match status" value="1"/>
</dbReference>
<dbReference type="SUPFAM" id="SSF52777">
    <property type="entry name" value="CoA-dependent acyltransferases"/>
    <property type="match status" value="2"/>
</dbReference>
<dbReference type="FunFam" id="3.40.50.12780:FF:000012">
    <property type="entry name" value="Non-ribosomal peptide synthetase"/>
    <property type="match status" value="1"/>
</dbReference>
<feature type="region of interest" description="Disordered" evidence="7">
    <location>
        <begin position="1859"/>
        <end position="1883"/>
    </location>
</feature>
<dbReference type="GO" id="GO:0022857">
    <property type="term" value="F:transmembrane transporter activity"/>
    <property type="evidence" value="ECO:0007669"/>
    <property type="project" value="InterPro"/>
</dbReference>
<dbReference type="Gene3D" id="3.30.300.30">
    <property type="match status" value="1"/>
</dbReference>
<feature type="transmembrane region" description="Helical" evidence="8">
    <location>
        <begin position="1731"/>
        <end position="1751"/>
    </location>
</feature>
<dbReference type="Gene3D" id="3.40.50.1820">
    <property type="entry name" value="alpha/beta hydrolase"/>
    <property type="match status" value="1"/>
</dbReference>
<dbReference type="InterPro" id="IPR042099">
    <property type="entry name" value="ANL_N_sf"/>
</dbReference>
<feature type="transmembrane region" description="Helical" evidence="8">
    <location>
        <begin position="1501"/>
        <end position="1522"/>
    </location>
</feature>
<keyword evidence="2" id="KW-0596">Phosphopantetheine</keyword>
<dbReference type="Gene3D" id="3.30.559.10">
    <property type="entry name" value="Chloramphenicol acetyltransferase-like domain"/>
    <property type="match status" value="1"/>
</dbReference>
<dbReference type="Pfam" id="PF00501">
    <property type="entry name" value="AMP-binding"/>
    <property type="match status" value="1"/>
</dbReference>
<dbReference type="Gene3D" id="3.30.559.30">
    <property type="entry name" value="Nonribosomal peptide synthetase, condensation domain"/>
    <property type="match status" value="1"/>
</dbReference>
<dbReference type="PANTHER" id="PTHR45527">
    <property type="entry name" value="NONRIBOSOMAL PEPTIDE SYNTHETASE"/>
    <property type="match status" value="1"/>
</dbReference>
<feature type="transmembrane region" description="Helical" evidence="8">
    <location>
        <begin position="1818"/>
        <end position="1841"/>
    </location>
</feature>
<dbReference type="InterPro" id="IPR023213">
    <property type="entry name" value="CAT-like_dom_sf"/>
</dbReference>
<dbReference type="GO" id="GO:0047527">
    <property type="term" value="F:2,3-dihydroxybenzoate-serine ligase activity"/>
    <property type="evidence" value="ECO:0007669"/>
    <property type="project" value="TreeGrafter"/>
</dbReference>
<feature type="transmembrane region" description="Helical" evidence="8">
    <location>
        <begin position="1528"/>
        <end position="1544"/>
    </location>
</feature>
<evidence type="ECO:0000313" key="10">
    <source>
        <dbReference type="EMBL" id="SKA49285.1"/>
    </source>
</evidence>
<feature type="transmembrane region" description="Helical" evidence="8">
    <location>
        <begin position="1645"/>
        <end position="1666"/>
    </location>
</feature>
<dbReference type="FunFam" id="3.30.300.30:FF:000010">
    <property type="entry name" value="Enterobactin synthetase component F"/>
    <property type="match status" value="1"/>
</dbReference>
<evidence type="ECO:0000256" key="4">
    <source>
        <dbReference type="ARBA" id="ARBA00022692"/>
    </source>
</evidence>
<evidence type="ECO:0000256" key="1">
    <source>
        <dbReference type="ARBA" id="ARBA00001957"/>
    </source>
</evidence>